<keyword evidence="3" id="KW-1185">Reference proteome</keyword>
<reference evidence="2" key="1">
    <citation type="submission" date="2023-03" db="EMBL/GenBank/DDBJ databases">
        <title>Massive genome expansion in bonnet fungi (Mycena s.s.) driven by repeated elements and novel gene families across ecological guilds.</title>
        <authorList>
            <consortium name="Lawrence Berkeley National Laboratory"/>
            <person name="Harder C.B."/>
            <person name="Miyauchi S."/>
            <person name="Viragh M."/>
            <person name="Kuo A."/>
            <person name="Thoen E."/>
            <person name="Andreopoulos B."/>
            <person name="Lu D."/>
            <person name="Skrede I."/>
            <person name="Drula E."/>
            <person name="Henrissat B."/>
            <person name="Morin E."/>
            <person name="Kohler A."/>
            <person name="Barry K."/>
            <person name="LaButti K."/>
            <person name="Morin E."/>
            <person name="Salamov A."/>
            <person name="Lipzen A."/>
            <person name="Mereny Z."/>
            <person name="Hegedus B."/>
            <person name="Baldrian P."/>
            <person name="Stursova M."/>
            <person name="Weitz H."/>
            <person name="Taylor A."/>
            <person name="Grigoriev I.V."/>
            <person name="Nagy L.G."/>
            <person name="Martin F."/>
            <person name="Kauserud H."/>
        </authorList>
    </citation>
    <scope>NUCLEOTIDE SEQUENCE</scope>
    <source>
        <strain evidence="2">CBHHK067</strain>
    </source>
</reference>
<accession>A0AAD7CTC5</accession>
<evidence type="ECO:0000313" key="2">
    <source>
        <dbReference type="EMBL" id="KAJ7661787.1"/>
    </source>
</evidence>
<evidence type="ECO:0000256" key="1">
    <source>
        <dbReference type="SAM" id="MobiDB-lite"/>
    </source>
</evidence>
<comment type="caution">
    <text evidence="2">The sequence shown here is derived from an EMBL/GenBank/DDBJ whole genome shotgun (WGS) entry which is preliminary data.</text>
</comment>
<feature type="region of interest" description="Disordered" evidence="1">
    <location>
        <begin position="59"/>
        <end position="115"/>
    </location>
</feature>
<feature type="compositionally biased region" description="Low complexity" evidence="1">
    <location>
        <begin position="91"/>
        <end position="102"/>
    </location>
</feature>
<name>A0AAD7CTC5_MYCRO</name>
<organism evidence="2 3">
    <name type="scientific">Mycena rosella</name>
    <name type="common">Pink bonnet</name>
    <name type="synonym">Agaricus rosellus</name>
    <dbReference type="NCBI Taxonomy" id="1033263"/>
    <lineage>
        <taxon>Eukaryota</taxon>
        <taxon>Fungi</taxon>
        <taxon>Dikarya</taxon>
        <taxon>Basidiomycota</taxon>
        <taxon>Agaricomycotina</taxon>
        <taxon>Agaricomycetes</taxon>
        <taxon>Agaricomycetidae</taxon>
        <taxon>Agaricales</taxon>
        <taxon>Marasmiineae</taxon>
        <taxon>Mycenaceae</taxon>
        <taxon>Mycena</taxon>
    </lineage>
</organism>
<feature type="compositionally biased region" description="Polar residues" evidence="1">
    <location>
        <begin position="71"/>
        <end position="86"/>
    </location>
</feature>
<evidence type="ECO:0000313" key="3">
    <source>
        <dbReference type="Proteomes" id="UP001221757"/>
    </source>
</evidence>
<feature type="region of interest" description="Disordered" evidence="1">
    <location>
        <begin position="1"/>
        <end position="27"/>
    </location>
</feature>
<gene>
    <name evidence="2" type="ORF">B0H17DRAFT_1212114</name>
</gene>
<feature type="compositionally biased region" description="Basic residues" evidence="1">
    <location>
        <begin position="104"/>
        <end position="113"/>
    </location>
</feature>
<sequence>MQNSVRVPGGVNRPSPRRYRPSATLPPLSRFRTADVGRTACRSRAASVAIVHACVRVLRPPPSSAPTASTLHTSRPASYSHSTPEAHTSHPAPTADPAPYTAHRAQRGSHAQRRPAAPALLSLRAPAGVRITPAAPQPSFVFVFANQSHSSATSKSSESESVSAYALESASAPAFTTASAPESESVRVRVRVRSHLSDLDSEVCDERVCSPTGRDGRAAATDGARNTVSAASRKYAARRGAHVCVMHQYLPYMSRIPQIRKHIACAR</sequence>
<proteinExistence type="predicted"/>
<dbReference type="EMBL" id="JARKIE010000246">
    <property type="protein sequence ID" value="KAJ7661787.1"/>
    <property type="molecule type" value="Genomic_DNA"/>
</dbReference>
<dbReference type="Proteomes" id="UP001221757">
    <property type="component" value="Unassembled WGS sequence"/>
</dbReference>
<dbReference type="AlphaFoldDB" id="A0AAD7CTC5"/>
<protein>
    <submittedName>
        <fullName evidence="2">Uncharacterized protein</fullName>
    </submittedName>
</protein>